<evidence type="ECO:0000313" key="4">
    <source>
        <dbReference type="EMBL" id="CCM76011.1"/>
    </source>
</evidence>
<comment type="caution">
    <text evidence="4">The sequence shown here is derived from an EMBL/GenBank/DDBJ whole genome shotgun (WGS) entry which is preliminary data.</text>
</comment>
<dbReference type="InterPro" id="IPR004370">
    <property type="entry name" value="4-OT-like_dom"/>
</dbReference>
<keyword evidence="2 4" id="KW-0413">Isomerase</keyword>
<dbReference type="InterPro" id="IPR014347">
    <property type="entry name" value="Tautomerase/MIF_sf"/>
</dbReference>
<protein>
    <submittedName>
        <fullName evidence="4">Putative tautomerase K2</fullName>
        <ecNumber evidence="4">5.3.2.-</ecNumber>
    </submittedName>
</protein>
<dbReference type="EC" id="5.3.2.-" evidence="4"/>
<dbReference type="SUPFAM" id="SSF55331">
    <property type="entry name" value="Tautomerase/MIF"/>
    <property type="match status" value="1"/>
</dbReference>
<dbReference type="HOGENOM" id="CLU_148073_1_0_5"/>
<dbReference type="eggNOG" id="COG1942">
    <property type="taxonomic scope" value="Bacteria"/>
</dbReference>
<evidence type="ECO:0000256" key="2">
    <source>
        <dbReference type="ARBA" id="ARBA00023235"/>
    </source>
</evidence>
<name>K0PHM5_9HYPH</name>
<proteinExistence type="inferred from homology"/>
<evidence type="ECO:0000259" key="3">
    <source>
        <dbReference type="Pfam" id="PF01361"/>
    </source>
</evidence>
<reference evidence="4 5" key="1">
    <citation type="journal article" date="2013" name="Genome Announc.">
        <title>Draft Genome Sequence of Rhizobium mesoamericanum STM3625, a Nitrogen-Fixing Symbiont of Mimosa pudica Isolated in French Guiana (South America).</title>
        <authorList>
            <person name="Moulin L."/>
            <person name="Mornico D."/>
            <person name="Melkonian R."/>
            <person name="Klonowska A."/>
        </authorList>
    </citation>
    <scope>NUCLEOTIDE SEQUENCE [LARGE SCALE GENOMIC DNA]</scope>
    <source>
        <strain evidence="4 5">STM3625</strain>
    </source>
</reference>
<accession>K0PHM5</accession>
<comment type="similarity">
    <text evidence="1">Belongs to the 4-oxalocrotonate tautomerase family.</text>
</comment>
<dbReference type="PANTHER" id="PTHR35530:SF1">
    <property type="entry name" value="2-HYDROXYMUCONATE TAUTOMERASE"/>
    <property type="match status" value="1"/>
</dbReference>
<feature type="domain" description="4-oxalocrotonate tautomerase-like" evidence="3">
    <location>
        <begin position="2"/>
        <end position="65"/>
    </location>
</feature>
<evidence type="ECO:0000256" key="1">
    <source>
        <dbReference type="ARBA" id="ARBA00006723"/>
    </source>
</evidence>
<dbReference type="Proteomes" id="UP000009319">
    <property type="component" value="Unassembled WGS sequence"/>
</dbReference>
<dbReference type="EMBL" id="CANI01000020">
    <property type="protein sequence ID" value="CCM76011.1"/>
    <property type="molecule type" value="Genomic_DNA"/>
</dbReference>
<sequence length="82" mass="9079">MPIVNIQVTREGTTPEHNSVTAEEKARIIAGVSNVLLEVLKKPLESTFVVIEEVDLDNWGWGGLPVPEFRKLSSQPKSEPAR</sequence>
<dbReference type="PANTHER" id="PTHR35530">
    <property type="entry name" value="TAUTOMERASE-RELATED"/>
    <property type="match status" value="1"/>
</dbReference>
<evidence type="ECO:0000313" key="5">
    <source>
        <dbReference type="Proteomes" id="UP000009319"/>
    </source>
</evidence>
<dbReference type="GO" id="GO:0016853">
    <property type="term" value="F:isomerase activity"/>
    <property type="evidence" value="ECO:0007669"/>
    <property type="project" value="UniProtKB-KW"/>
</dbReference>
<dbReference type="RefSeq" id="WP_007533280.1">
    <property type="nucleotide sequence ID" value="NZ_HF536772.1"/>
</dbReference>
<dbReference type="Pfam" id="PF01361">
    <property type="entry name" value="Tautomerase"/>
    <property type="match status" value="1"/>
</dbReference>
<dbReference type="AlphaFoldDB" id="K0PHM5"/>
<organism evidence="4 5">
    <name type="scientific">Rhizobium mesoamericanum STM3625</name>
    <dbReference type="NCBI Taxonomy" id="1211777"/>
    <lineage>
        <taxon>Bacteria</taxon>
        <taxon>Pseudomonadati</taxon>
        <taxon>Pseudomonadota</taxon>
        <taxon>Alphaproteobacteria</taxon>
        <taxon>Hyphomicrobiales</taxon>
        <taxon>Rhizobiaceae</taxon>
        <taxon>Rhizobium/Agrobacterium group</taxon>
        <taxon>Rhizobium</taxon>
    </lineage>
</organism>
<dbReference type="STRING" id="1211777.BN77_3198"/>
<dbReference type="Gene3D" id="3.30.429.10">
    <property type="entry name" value="Macrophage Migration Inhibitory Factor"/>
    <property type="match status" value="1"/>
</dbReference>
<gene>
    <name evidence="4" type="ORF">BN77_3198</name>
</gene>
<keyword evidence="5" id="KW-1185">Reference proteome</keyword>